<dbReference type="EMBL" id="FZQB01000003">
    <property type="protein sequence ID" value="SNT72732.1"/>
    <property type="molecule type" value="Genomic_DNA"/>
</dbReference>
<dbReference type="RefSeq" id="WP_089343518.1">
    <property type="nucleotide sequence ID" value="NZ_CP067129.1"/>
</dbReference>
<keyword evidence="1" id="KW-0472">Membrane</keyword>
<feature type="transmembrane region" description="Helical" evidence="1">
    <location>
        <begin position="21"/>
        <end position="46"/>
    </location>
</feature>
<accession>A0A239PS29</accession>
<sequence>MFDYAQRLQLALGDTARRSAIKLVAGLFLLVGLGFLIAALWSWLAIGLGLGATYASLIVGGIFLACGLIAFLVASKPRHEMPTTDDLKREVEARVNMAADAAVDRARAEAMRLAEMAEDKARSVVGNAGFRAARAASSAEHFARDTAQRSGFTDENIQAAQEKMHQAAQAGSRAANSNVGSMAKLIGAFAVGITLASKLRGGRDNPGREG</sequence>
<dbReference type="OrthoDB" id="7773672at2"/>
<dbReference type="AlphaFoldDB" id="A0A239PS29"/>
<evidence type="ECO:0000313" key="3">
    <source>
        <dbReference type="Proteomes" id="UP000198307"/>
    </source>
</evidence>
<dbReference type="Proteomes" id="UP000198307">
    <property type="component" value="Unassembled WGS sequence"/>
</dbReference>
<name>A0A239PS29_9RHOB</name>
<reference evidence="2 3" key="1">
    <citation type="submission" date="2017-07" db="EMBL/GenBank/DDBJ databases">
        <authorList>
            <person name="Sun Z.S."/>
            <person name="Albrecht U."/>
            <person name="Echele G."/>
            <person name="Lee C.C."/>
        </authorList>
    </citation>
    <scope>NUCLEOTIDE SEQUENCE [LARGE SCALE GENOMIC DNA]</scope>
    <source>
        <strain evidence="2 3">DSM 14827</strain>
    </source>
</reference>
<evidence type="ECO:0008006" key="4">
    <source>
        <dbReference type="Google" id="ProtNLM"/>
    </source>
</evidence>
<proteinExistence type="predicted"/>
<keyword evidence="3" id="KW-1185">Reference proteome</keyword>
<feature type="transmembrane region" description="Helical" evidence="1">
    <location>
        <begin position="52"/>
        <end position="74"/>
    </location>
</feature>
<gene>
    <name evidence="2" type="ORF">SAMN05444959_103232</name>
</gene>
<organism evidence="2 3">
    <name type="scientific">Paracoccus seriniphilus</name>
    <dbReference type="NCBI Taxonomy" id="184748"/>
    <lineage>
        <taxon>Bacteria</taxon>
        <taxon>Pseudomonadati</taxon>
        <taxon>Pseudomonadota</taxon>
        <taxon>Alphaproteobacteria</taxon>
        <taxon>Rhodobacterales</taxon>
        <taxon>Paracoccaceae</taxon>
        <taxon>Paracoccus</taxon>
    </lineage>
</organism>
<keyword evidence="1" id="KW-0812">Transmembrane</keyword>
<protein>
    <recommendedName>
        <fullName evidence="4">Holin-X, holin superfamily III</fullName>
    </recommendedName>
</protein>
<evidence type="ECO:0000256" key="1">
    <source>
        <dbReference type="SAM" id="Phobius"/>
    </source>
</evidence>
<evidence type="ECO:0000313" key="2">
    <source>
        <dbReference type="EMBL" id="SNT72732.1"/>
    </source>
</evidence>
<keyword evidence="1" id="KW-1133">Transmembrane helix</keyword>